<evidence type="ECO:0000259" key="2">
    <source>
        <dbReference type="PROSITE" id="PS00028"/>
    </source>
</evidence>
<dbReference type="GeneID" id="25416838"/>
<feature type="domain" description="C2H2-type" evidence="2">
    <location>
        <begin position="154"/>
        <end position="175"/>
    </location>
</feature>
<dbReference type="RefSeq" id="XP_013427757.1">
    <property type="nucleotide sequence ID" value="XM_013572303.1"/>
</dbReference>
<dbReference type="OrthoDB" id="3921286at2759"/>
<evidence type="ECO:0000256" key="1">
    <source>
        <dbReference type="SAM" id="MobiDB-lite"/>
    </source>
</evidence>
<organism evidence="3 4">
    <name type="scientific">Aureobasidium namibiae CBS 147.97</name>
    <dbReference type="NCBI Taxonomy" id="1043004"/>
    <lineage>
        <taxon>Eukaryota</taxon>
        <taxon>Fungi</taxon>
        <taxon>Dikarya</taxon>
        <taxon>Ascomycota</taxon>
        <taxon>Pezizomycotina</taxon>
        <taxon>Dothideomycetes</taxon>
        <taxon>Dothideomycetidae</taxon>
        <taxon>Dothideales</taxon>
        <taxon>Saccotheciaceae</taxon>
        <taxon>Aureobasidium</taxon>
    </lineage>
</organism>
<dbReference type="InterPro" id="IPR013087">
    <property type="entry name" value="Znf_C2H2_type"/>
</dbReference>
<protein>
    <recommendedName>
        <fullName evidence="2">C2H2-type domain-containing protein</fullName>
    </recommendedName>
</protein>
<dbReference type="AlphaFoldDB" id="A0A074WU82"/>
<evidence type="ECO:0000313" key="4">
    <source>
        <dbReference type="Proteomes" id="UP000027730"/>
    </source>
</evidence>
<dbReference type="Proteomes" id="UP000027730">
    <property type="component" value="Unassembled WGS sequence"/>
</dbReference>
<reference evidence="3 4" key="1">
    <citation type="journal article" date="2014" name="BMC Genomics">
        <title>Genome sequencing of four Aureobasidium pullulans varieties: biotechnological potential, stress tolerance, and description of new species.</title>
        <authorList>
            <person name="Gostin Ar C."/>
            <person name="Ohm R.A."/>
            <person name="Kogej T."/>
            <person name="Sonjak S."/>
            <person name="Turk M."/>
            <person name="Zajc J."/>
            <person name="Zalar P."/>
            <person name="Grube M."/>
            <person name="Sun H."/>
            <person name="Han J."/>
            <person name="Sharma A."/>
            <person name="Chiniquy J."/>
            <person name="Ngan C.Y."/>
            <person name="Lipzen A."/>
            <person name="Barry K."/>
            <person name="Grigoriev I.V."/>
            <person name="Gunde-Cimerman N."/>
        </authorList>
    </citation>
    <scope>NUCLEOTIDE SEQUENCE [LARGE SCALE GENOMIC DNA]</scope>
    <source>
        <strain evidence="3 4">CBS 147.97</strain>
    </source>
</reference>
<feature type="region of interest" description="Disordered" evidence="1">
    <location>
        <begin position="173"/>
        <end position="192"/>
    </location>
</feature>
<evidence type="ECO:0000313" key="3">
    <source>
        <dbReference type="EMBL" id="KEQ73292.1"/>
    </source>
</evidence>
<sequence length="192" mass="20355">MSDNNPTPVPDLSSPEALQIPDLARNDEEALTRVLVEFLAEPTPGPVMGTFDGETIELTEDNMNWMAETATAAGRGLTVKGKRRQHYMTFSPPHPGTTMVWVADTPPETPPPGPSPVPVQATVAAVVSDGQAPVPLPRGGGHVGAGIRKRPFKCAYCHSTFSSVARRTAHVEKNHADKLASSAGSSNQTPQN</sequence>
<gene>
    <name evidence="3" type="ORF">M436DRAFT_81678</name>
</gene>
<dbReference type="EMBL" id="KL584709">
    <property type="protein sequence ID" value="KEQ73292.1"/>
    <property type="molecule type" value="Genomic_DNA"/>
</dbReference>
<dbReference type="HOGENOM" id="CLU_1414902_0_0_1"/>
<keyword evidence="4" id="KW-1185">Reference proteome</keyword>
<name>A0A074WU82_9PEZI</name>
<dbReference type="PROSITE" id="PS00028">
    <property type="entry name" value="ZINC_FINGER_C2H2_1"/>
    <property type="match status" value="1"/>
</dbReference>
<accession>A0A074WU82</accession>
<feature type="compositionally biased region" description="Polar residues" evidence="1">
    <location>
        <begin position="182"/>
        <end position="192"/>
    </location>
</feature>
<proteinExistence type="predicted"/>